<organism evidence="1">
    <name type="scientific">Mantoniella antarctica</name>
    <dbReference type="NCBI Taxonomy" id="81844"/>
    <lineage>
        <taxon>Eukaryota</taxon>
        <taxon>Viridiplantae</taxon>
        <taxon>Chlorophyta</taxon>
        <taxon>Mamiellophyceae</taxon>
        <taxon>Mamiellales</taxon>
        <taxon>Mamiellaceae</taxon>
        <taxon>Mantoniella</taxon>
    </lineage>
</organism>
<gene>
    <name evidence="1" type="ORF">MANT1106_LOCUS11477</name>
</gene>
<proteinExistence type="predicted"/>
<reference evidence="1" key="1">
    <citation type="submission" date="2021-01" db="EMBL/GenBank/DDBJ databases">
        <authorList>
            <person name="Corre E."/>
            <person name="Pelletier E."/>
            <person name="Niang G."/>
            <person name="Scheremetjew M."/>
            <person name="Finn R."/>
            <person name="Kale V."/>
            <person name="Holt S."/>
            <person name="Cochrane G."/>
            <person name="Meng A."/>
            <person name="Brown T."/>
            <person name="Cohen L."/>
        </authorList>
    </citation>
    <scope>NUCLEOTIDE SEQUENCE</scope>
    <source>
        <strain evidence="1">SL-175</strain>
    </source>
</reference>
<evidence type="ECO:0000313" key="1">
    <source>
        <dbReference type="EMBL" id="CAD8708794.1"/>
    </source>
</evidence>
<accession>A0A7S0SN21</accession>
<dbReference type="AlphaFoldDB" id="A0A7S0SN21"/>
<sequence>MSKTQRSKVDDHPDGFWLVPVCFPDAVPHAVHLALVPATCTPSPEEIAGTPAERTEAARRAMLGLPPDRDLVGSHAHRTAAERAAAAGHRAFDPKRLEDYVVVEITAPVVYNELHAVVPMVASASPGGSIVCWADDNALWARRTGRHRTPGACPPARAVVNLQMCGLGAAADPGGGNPVLHHVAAMQWCPSGRRLLLLVVVHVATMHHVFPLYQWVVWDPPSSWLEEDEADEDEVAKGDCGDGWGATTAHETETEAAAQAGRAAAHERYHGTKGCGTLSQGRWHVPSSNFLQDCLPIFEQYSQTHMLWNPAEDAVVYSARNDAENAEYIELQHFPPREAQPEFPTPVHQEDAPFELPYTVRPTPPAVVVCEGSFCVWSPC</sequence>
<protein>
    <submittedName>
        <fullName evidence="1">Uncharacterized protein</fullName>
    </submittedName>
</protein>
<dbReference type="EMBL" id="HBFC01019259">
    <property type="protein sequence ID" value="CAD8708794.1"/>
    <property type="molecule type" value="Transcribed_RNA"/>
</dbReference>
<name>A0A7S0SN21_9CHLO</name>